<dbReference type="EMBL" id="JNAH01000003">
    <property type="protein sequence ID" value="KGF88310.1"/>
    <property type="molecule type" value="Genomic_DNA"/>
</dbReference>
<organism evidence="1 2">
    <name type="scientific">Prochlorococcus marinus str. GP2</name>
    <dbReference type="NCBI Taxonomy" id="59925"/>
    <lineage>
        <taxon>Bacteria</taxon>
        <taxon>Bacillati</taxon>
        <taxon>Cyanobacteriota</taxon>
        <taxon>Cyanophyceae</taxon>
        <taxon>Synechococcales</taxon>
        <taxon>Prochlorococcaceae</taxon>
        <taxon>Prochlorococcus</taxon>
    </lineage>
</organism>
<gene>
    <name evidence="1" type="ORF">EU91_0241</name>
</gene>
<reference evidence="2" key="1">
    <citation type="journal article" date="2014" name="Sci. Data">
        <title>Genomes of diverse isolates of the marine cyanobacterium Prochlorococcus.</title>
        <authorList>
            <person name="Biller S."/>
            <person name="Berube P."/>
            <person name="Thompson J."/>
            <person name="Kelly L."/>
            <person name="Roggensack S."/>
            <person name="Awad L."/>
            <person name="Roache-Johnson K."/>
            <person name="Ding H."/>
            <person name="Giovannoni S.J."/>
            <person name="Moore L.R."/>
            <person name="Chisholm S.W."/>
        </authorList>
    </citation>
    <scope>NUCLEOTIDE SEQUENCE [LARGE SCALE GENOMIC DNA]</scope>
    <source>
        <strain evidence="2">GP2</strain>
    </source>
</reference>
<protein>
    <submittedName>
        <fullName evidence="1">Uncharacterized protein</fullName>
    </submittedName>
</protein>
<dbReference type="AlphaFoldDB" id="A0A0A1ZFV1"/>
<dbReference type="STRING" id="59925.EU91_0241"/>
<dbReference type="Proteomes" id="UP000030598">
    <property type="component" value="Unassembled WGS sequence"/>
</dbReference>
<evidence type="ECO:0000313" key="2">
    <source>
        <dbReference type="Proteomes" id="UP000030598"/>
    </source>
</evidence>
<comment type="caution">
    <text evidence="1">The sequence shown here is derived from an EMBL/GenBank/DDBJ whole genome shotgun (WGS) entry which is preliminary data.</text>
</comment>
<dbReference type="RefSeq" id="WP_032523857.1">
    <property type="nucleotide sequence ID" value="NZ_CP138934.1"/>
</dbReference>
<name>A0A0A1ZFV1_PROMR</name>
<dbReference type="eggNOG" id="ENOG5034B7V">
    <property type="taxonomic scope" value="Bacteria"/>
</dbReference>
<accession>A0A0A1ZFV1</accession>
<dbReference type="OrthoDB" id="540726at2"/>
<evidence type="ECO:0000313" key="1">
    <source>
        <dbReference type="EMBL" id="KGF88310.1"/>
    </source>
</evidence>
<sequence>MSNHLDPLSNPLNIEIIQEIDNLDLPIMQKHHLRILAHCLQILKTINVDNSSEYKNKNPLRAWCDSQSKKFDDKKFSDLFYEQLESTSKKLSTFSKKIGKSIEDLEIDDLVLLVEQR</sequence>
<proteinExistence type="predicted"/>